<accession>A0ABX2GDZ0</accession>
<comment type="caution">
    <text evidence="2">The sequence shown here is derived from an EMBL/GenBank/DDBJ whole genome shotgun (WGS) entry which is preliminary data.</text>
</comment>
<dbReference type="EMBL" id="JAAITQ010000014">
    <property type="protein sequence ID" value="NSE16559.1"/>
    <property type="molecule type" value="Genomic_DNA"/>
</dbReference>
<dbReference type="RefSeq" id="WP_173829858.1">
    <property type="nucleotide sequence ID" value="NZ_JAAITQ010000014.1"/>
</dbReference>
<organism evidence="2 3">
    <name type="scientific">Fusicatenibacter saccharivorans</name>
    <dbReference type="NCBI Taxonomy" id="1150298"/>
    <lineage>
        <taxon>Bacteria</taxon>
        <taxon>Bacillati</taxon>
        <taxon>Bacillota</taxon>
        <taxon>Clostridia</taxon>
        <taxon>Lachnospirales</taxon>
        <taxon>Lachnospiraceae</taxon>
        <taxon>Fusicatenibacter</taxon>
    </lineage>
</organism>
<evidence type="ECO:0000256" key="1">
    <source>
        <dbReference type="SAM" id="MobiDB-lite"/>
    </source>
</evidence>
<proteinExistence type="predicted"/>
<dbReference type="Proteomes" id="UP000768180">
    <property type="component" value="Unassembled WGS sequence"/>
</dbReference>
<feature type="compositionally biased region" description="Basic and acidic residues" evidence="1">
    <location>
        <begin position="57"/>
        <end position="66"/>
    </location>
</feature>
<evidence type="ECO:0000313" key="3">
    <source>
        <dbReference type="Proteomes" id="UP000768180"/>
    </source>
</evidence>
<reference evidence="2 3" key="1">
    <citation type="journal article" date="2020" name="Cell Host Microbe">
        <title>Functional and Genomic Variation between Human-Derived Isolates of Lachnospiraceae Reveals Inter- and Intra-Species Diversity.</title>
        <authorList>
            <person name="Sorbara M.T."/>
            <person name="Littmann E.R."/>
            <person name="Fontana E."/>
            <person name="Moody T.U."/>
            <person name="Kohout C.E."/>
            <person name="Gjonbalaj M."/>
            <person name="Eaton V."/>
            <person name="Seok R."/>
            <person name="Leiner I.M."/>
            <person name="Pamer E.G."/>
        </authorList>
    </citation>
    <scope>NUCLEOTIDE SEQUENCE [LARGE SCALE GENOMIC DNA]</scope>
    <source>
        <strain evidence="2 3">MSK.14.54</strain>
    </source>
</reference>
<keyword evidence="3" id="KW-1185">Reference proteome</keyword>
<name>A0ABX2GDZ0_9FIRM</name>
<gene>
    <name evidence="2" type="ORF">G5B05_09095</name>
</gene>
<evidence type="ECO:0000313" key="2">
    <source>
        <dbReference type="EMBL" id="NSE16559.1"/>
    </source>
</evidence>
<feature type="region of interest" description="Disordered" evidence="1">
    <location>
        <begin position="47"/>
        <end position="66"/>
    </location>
</feature>
<protein>
    <submittedName>
        <fullName evidence="2">Uncharacterized protein</fullName>
    </submittedName>
</protein>
<sequence>MIEKKIRESGYPRPIVGSDVYDDICGQCLKITHGACHGTGIQKNIPDGENAVQSPGADHKVRSEIGKERKKKRSAHWLKSLFYHILILLLCLETVKRFPDVPSLERPI</sequence>